<evidence type="ECO:0000256" key="5">
    <source>
        <dbReference type="ARBA" id="ARBA00023049"/>
    </source>
</evidence>
<comment type="cofactor">
    <cofactor evidence="6">
        <name>Zn(2+)</name>
        <dbReference type="ChEBI" id="CHEBI:29105"/>
    </cofactor>
    <text evidence="6">Binds 1 zinc ion.</text>
</comment>
<dbReference type="Pfam" id="PF01432">
    <property type="entry name" value="Peptidase_M3"/>
    <property type="match status" value="1"/>
</dbReference>
<comment type="caution">
    <text evidence="8">The sequence shown here is derived from an EMBL/GenBank/DDBJ whole genome shotgun (WGS) entry which is preliminary data.</text>
</comment>
<evidence type="ECO:0000256" key="6">
    <source>
        <dbReference type="RuleBase" id="RU003435"/>
    </source>
</evidence>
<dbReference type="InterPro" id="IPR001567">
    <property type="entry name" value="Pept_M3A_M3B_dom"/>
</dbReference>
<dbReference type="Gene3D" id="1.10.1370.30">
    <property type="match status" value="1"/>
</dbReference>
<dbReference type="PANTHER" id="PTHR11804">
    <property type="entry name" value="PROTEASE M3 THIMET OLIGOPEPTIDASE-RELATED"/>
    <property type="match status" value="1"/>
</dbReference>
<evidence type="ECO:0000256" key="4">
    <source>
        <dbReference type="ARBA" id="ARBA00022833"/>
    </source>
</evidence>
<dbReference type="InterPro" id="IPR011976">
    <property type="entry name" value="Pept_M3B_oligopep-rel"/>
</dbReference>
<keyword evidence="9" id="KW-1185">Reference proteome</keyword>
<evidence type="ECO:0000313" key="8">
    <source>
        <dbReference type="EMBL" id="MBP1950533.1"/>
    </source>
</evidence>
<dbReference type="PANTHER" id="PTHR11804:SF28">
    <property type="entry name" value="OLIGOENDOPEPTIDASE F"/>
    <property type="match status" value="1"/>
</dbReference>
<comment type="similarity">
    <text evidence="6">Belongs to the peptidase M3 family.</text>
</comment>
<dbReference type="EMBL" id="JAGGKK010000023">
    <property type="protein sequence ID" value="MBP1950533.1"/>
    <property type="molecule type" value="Genomic_DNA"/>
</dbReference>
<evidence type="ECO:0000256" key="2">
    <source>
        <dbReference type="ARBA" id="ARBA00022723"/>
    </source>
</evidence>
<dbReference type="RefSeq" id="WP_209482006.1">
    <property type="nucleotide sequence ID" value="NZ_JAGGKK010000023.1"/>
</dbReference>
<feature type="domain" description="Peptidase M3A/M3B catalytic" evidence="7">
    <location>
        <begin position="167"/>
        <end position="548"/>
    </location>
</feature>
<reference evidence="8 9" key="1">
    <citation type="submission" date="2021-03" db="EMBL/GenBank/DDBJ databases">
        <title>Genomic Encyclopedia of Type Strains, Phase IV (KMG-IV): sequencing the most valuable type-strain genomes for metagenomic binning, comparative biology and taxonomic classification.</title>
        <authorList>
            <person name="Goeker M."/>
        </authorList>
    </citation>
    <scope>NUCLEOTIDE SEQUENCE [LARGE SCALE GENOMIC DNA]</scope>
    <source>
        <strain evidence="8 9">DSM 21085</strain>
    </source>
</reference>
<sequence>MQSFENYTYERPDMQQEKKTFNKLLEKFTNAPSINQQNEAIKKINEFRNRLSTLSNLVYIRASIDTNDDYYQKERDFFDEIEPEIQELDTLFYKELVNSSFRDELEKKWGKQLFQIADYQIKSFSPEVITLLQKENRLSSQYSKLVASAEVEFQGETYTLAQLSPFTESKDRLVRKEAVEASAGFFAGHAKEFDDIYDQLVKTRHKIATTLGYKNFVELGYIRMLRIDYDADMVDIFRKQVRESIVPLATKLYEKQAERIGLNSLKFYDENFRFQTGNATPKGTPEWIIENGKKMYEELSQETKGFFRFMLDRNLMDLEAKKGKEAGGYCTFIEDYQSPFIFANFNGTSGDVDVLTHEAGHAFQFYSSRNNEIPEYLMPTCESAEIHSMSMEFFTWPWMELFFKEDTEKYKYVHLSEGLQFLPYGVAVDEFQHLVYKNPDWTPDERKQAWRKLEEIYLPHRDYDGNAYLETGSFWQRQGHIYEVPFYYIDYTLAQMCAFQFWKRSFDENDNAWSDYLNLCKLGGTKSFLGLVEAANLRSPFEEGAVESIVESIENWLDSVDDKSL</sequence>
<keyword evidence="5 6" id="KW-0482">Metalloprotease</keyword>
<organism evidence="8 9">
    <name type="scientific">Virgibacillus litoralis</name>
    <dbReference type="NCBI Taxonomy" id="578221"/>
    <lineage>
        <taxon>Bacteria</taxon>
        <taxon>Bacillati</taxon>
        <taxon>Bacillota</taxon>
        <taxon>Bacilli</taxon>
        <taxon>Bacillales</taxon>
        <taxon>Bacillaceae</taxon>
        <taxon>Virgibacillus</taxon>
    </lineage>
</organism>
<dbReference type="Proteomes" id="UP001519328">
    <property type="component" value="Unassembled WGS sequence"/>
</dbReference>
<evidence type="ECO:0000259" key="7">
    <source>
        <dbReference type="Pfam" id="PF01432"/>
    </source>
</evidence>
<dbReference type="CDD" id="cd09606">
    <property type="entry name" value="M3B_PepF"/>
    <property type="match status" value="1"/>
</dbReference>
<dbReference type="NCBIfam" id="TIGR02289">
    <property type="entry name" value="M3_not_pepF"/>
    <property type="match status" value="1"/>
</dbReference>
<evidence type="ECO:0000256" key="1">
    <source>
        <dbReference type="ARBA" id="ARBA00022670"/>
    </source>
</evidence>
<keyword evidence="3 6" id="KW-0378">Hydrolase</keyword>
<accession>A0ABS4HI75</accession>
<gene>
    <name evidence="8" type="ORF">J2Z82_003492</name>
</gene>
<keyword evidence="4 6" id="KW-0862">Zinc</keyword>
<name>A0ABS4HI75_9BACI</name>
<evidence type="ECO:0000313" key="9">
    <source>
        <dbReference type="Proteomes" id="UP001519328"/>
    </source>
</evidence>
<dbReference type="SUPFAM" id="SSF55486">
    <property type="entry name" value="Metalloproteases ('zincins'), catalytic domain"/>
    <property type="match status" value="1"/>
</dbReference>
<keyword evidence="1 6" id="KW-0645">Protease</keyword>
<protein>
    <submittedName>
        <fullName evidence="8">M3 family oligoendopeptidase</fullName>
    </submittedName>
</protein>
<proteinExistence type="inferred from homology"/>
<evidence type="ECO:0000256" key="3">
    <source>
        <dbReference type="ARBA" id="ARBA00022801"/>
    </source>
</evidence>
<dbReference type="InterPro" id="IPR045090">
    <property type="entry name" value="Pept_M3A_M3B"/>
</dbReference>
<keyword evidence="2 6" id="KW-0479">Metal-binding</keyword>